<feature type="compositionally biased region" description="Low complexity" evidence="1">
    <location>
        <begin position="2900"/>
        <end position="2925"/>
    </location>
</feature>
<feature type="region of interest" description="Disordered" evidence="1">
    <location>
        <begin position="1154"/>
        <end position="1213"/>
    </location>
</feature>
<dbReference type="InterPro" id="IPR013087">
    <property type="entry name" value="Znf_C2H2_type"/>
</dbReference>
<feature type="compositionally biased region" description="Basic and acidic residues" evidence="1">
    <location>
        <begin position="1766"/>
        <end position="1775"/>
    </location>
</feature>
<feature type="region of interest" description="Disordered" evidence="1">
    <location>
        <begin position="745"/>
        <end position="946"/>
    </location>
</feature>
<comment type="caution">
    <text evidence="3">The sequence shown here is derived from an EMBL/GenBank/DDBJ whole genome shotgun (WGS) entry which is preliminary data.</text>
</comment>
<feature type="region of interest" description="Disordered" evidence="1">
    <location>
        <begin position="2522"/>
        <end position="2543"/>
    </location>
</feature>
<keyword evidence="4" id="KW-1185">Reference proteome</keyword>
<evidence type="ECO:0000256" key="1">
    <source>
        <dbReference type="SAM" id="MobiDB-lite"/>
    </source>
</evidence>
<feature type="compositionally biased region" description="Low complexity" evidence="1">
    <location>
        <begin position="2394"/>
        <end position="2421"/>
    </location>
</feature>
<feature type="compositionally biased region" description="Low complexity" evidence="1">
    <location>
        <begin position="3366"/>
        <end position="3381"/>
    </location>
</feature>
<feature type="compositionally biased region" description="Polar residues" evidence="1">
    <location>
        <begin position="2373"/>
        <end position="2384"/>
    </location>
</feature>
<feature type="region of interest" description="Disordered" evidence="1">
    <location>
        <begin position="2582"/>
        <end position="2609"/>
    </location>
</feature>
<feature type="region of interest" description="Disordered" evidence="1">
    <location>
        <begin position="643"/>
        <end position="723"/>
    </location>
</feature>
<feature type="compositionally biased region" description="Basic residues" evidence="1">
    <location>
        <begin position="689"/>
        <end position="702"/>
    </location>
</feature>
<dbReference type="InterPro" id="IPR033031">
    <property type="entry name" value="Scc2/Nipped-B"/>
</dbReference>
<feature type="compositionally biased region" description="Basic and acidic residues" evidence="1">
    <location>
        <begin position="465"/>
        <end position="477"/>
    </location>
</feature>
<feature type="region of interest" description="Disordered" evidence="1">
    <location>
        <begin position="2699"/>
        <end position="2777"/>
    </location>
</feature>
<organism evidence="3 4">
    <name type="scientific">Volvox africanus</name>
    <dbReference type="NCBI Taxonomy" id="51714"/>
    <lineage>
        <taxon>Eukaryota</taxon>
        <taxon>Viridiplantae</taxon>
        <taxon>Chlorophyta</taxon>
        <taxon>core chlorophytes</taxon>
        <taxon>Chlorophyceae</taxon>
        <taxon>CS clade</taxon>
        <taxon>Chlamydomonadales</taxon>
        <taxon>Volvocaceae</taxon>
        <taxon>Volvox</taxon>
    </lineage>
</organism>
<feature type="domain" description="C2H2-type" evidence="2">
    <location>
        <begin position="545"/>
        <end position="566"/>
    </location>
</feature>
<feature type="region of interest" description="Disordered" evidence="1">
    <location>
        <begin position="360"/>
        <end position="417"/>
    </location>
</feature>
<feature type="region of interest" description="Disordered" evidence="1">
    <location>
        <begin position="3366"/>
        <end position="3391"/>
    </location>
</feature>
<feature type="compositionally biased region" description="Low complexity" evidence="1">
    <location>
        <begin position="2582"/>
        <end position="2593"/>
    </location>
</feature>
<feature type="region of interest" description="Disordered" evidence="1">
    <location>
        <begin position="324"/>
        <end position="347"/>
    </location>
</feature>
<feature type="compositionally biased region" description="Polar residues" evidence="1">
    <location>
        <begin position="2470"/>
        <end position="2479"/>
    </location>
</feature>
<feature type="compositionally biased region" description="Low complexity" evidence="1">
    <location>
        <begin position="777"/>
        <end position="786"/>
    </location>
</feature>
<feature type="compositionally biased region" description="Low complexity" evidence="1">
    <location>
        <begin position="2738"/>
        <end position="2762"/>
    </location>
</feature>
<feature type="compositionally biased region" description="Polar residues" evidence="1">
    <location>
        <begin position="884"/>
        <end position="895"/>
    </location>
</feature>
<feature type="region of interest" description="Disordered" evidence="1">
    <location>
        <begin position="2435"/>
        <end position="2493"/>
    </location>
</feature>
<reference evidence="3 4" key="1">
    <citation type="journal article" date="2023" name="IScience">
        <title>Expanded male sex-determining region conserved during the evolution of homothallism in the green alga Volvox.</title>
        <authorList>
            <person name="Yamamoto K."/>
            <person name="Matsuzaki R."/>
            <person name="Mahakham W."/>
            <person name="Heman W."/>
            <person name="Sekimoto H."/>
            <person name="Kawachi M."/>
            <person name="Minakuchi Y."/>
            <person name="Toyoda A."/>
            <person name="Nozaki H."/>
        </authorList>
    </citation>
    <scope>NUCLEOTIDE SEQUENCE [LARGE SCALE GENOMIC DNA]</scope>
    <source>
        <strain evidence="3 4">NIES-4468</strain>
    </source>
</reference>
<name>A0ABQ5RMD1_9CHLO</name>
<dbReference type="Pfam" id="PF04780">
    <property type="entry name" value="DUF629"/>
    <property type="match status" value="1"/>
</dbReference>
<feature type="compositionally biased region" description="Pro residues" evidence="1">
    <location>
        <begin position="2287"/>
        <end position="2300"/>
    </location>
</feature>
<feature type="region of interest" description="Disordered" evidence="1">
    <location>
        <begin position="2621"/>
        <end position="2642"/>
    </location>
</feature>
<accession>A0ABQ5RMD1</accession>
<feature type="compositionally biased region" description="Low complexity" evidence="1">
    <location>
        <begin position="335"/>
        <end position="345"/>
    </location>
</feature>
<feature type="region of interest" description="Disordered" evidence="1">
    <location>
        <begin position="2168"/>
        <end position="2218"/>
    </location>
</feature>
<feature type="region of interest" description="Disordered" evidence="1">
    <location>
        <begin position="1083"/>
        <end position="1113"/>
    </location>
</feature>
<feature type="compositionally biased region" description="Polar residues" evidence="1">
    <location>
        <begin position="710"/>
        <end position="719"/>
    </location>
</feature>
<feature type="region of interest" description="Disordered" evidence="1">
    <location>
        <begin position="2874"/>
        <end position="2943"/>
    </location>
</feature>
<feature type="region of interest" description="Disordered" evidence="1">
    <location>
        <begin position="2063"/>
        <end position="2132"/>
    </location>
</feature>
<feature type="region of interest" description="Disordered" evidence="1">
    <location>
        <begin position="3079"/>
        <end position="3108"/>
    </location>
</feature>
<feature type="compositionally biased region" description="Low complexity" evidence="1">
    <location>
        <begin position="2708"/>
        <end position="2730"/>
    </location>
</feature>
<feature type="compositionally biased region" description="Low complexity" evidence="1">
    <location>
        <begin position="848"/>
        <end position="883"/>
    </location>
</feature>
<feature type="compositionally biased region" description="Low complexity" evidence="1">
    <location>
        <begin position="1416"/>
        <end position="1437"/>
    </location>
</feature>
<feature type="region of interest" description="Disordered" evidence="1">
    <location>
        <begin position="1312"/>
        <end position="1356"/>
    </location>
</feature>
<feature type="compositionally biased region" description="Low complexity" evidence="1">
    <location>
        <begin position="1155"/>
        <end position="1179"/>
    </location>
</feature>
<feature type="compositionally biased region" description="Basic and acidic residues" evidence="1">
    <location>
        <begin position="2098"/>
        <end position="2132"/>
    </location>
</feature>
<dbReference type="Proteomes" id="UP001165090">
    <property type="component" value="Unassembled WGS sequence"/>
</dbReference>
<dbReference type="InterPro" id="IPR006865">
    <property type="entry name" value="DUF629"/>
</dbReference>
<feature type="region of interest" description="Disordered" evidence="1">
    <location>
        <begin position="430"/>
        <end position="477"/>
    </location>
</feature>
<feature type="region of interest" description="Disordered" evidence="1">
    <location>
        <begin position="2250"/>
        <end position="2333"/>
    </location>
</feature>
<feature type="compositionally biased region" description="Polar residues" evidence="1">
    <location>
        <begin position="787"/>
        <end position="799"/>
    </location>
</feature>
<gene>
    <name evidence="3" type="ORF">VaNZ11_000497</name>
</gene>
<feature type="region of interest" description="Disordered" evidence="1">
    <location>
        <begin position="2346"/>
        <end position="2421"/>
    </location>
</feature>
<dbReference type="EMBL" id="BSDZ01000003">
    <property type="protein sequence ID" value="GLI58741.1"/>
    <property type="molecule type" value="Genomic_DNA"/>
</dbReference>
<feature type="compositionally biased region" description="Low complexity" evidence="1">
    <location>
        <begin position="2207"/>
        <end position="2218"/>
    </location>
</feature>
<dbReference type="PANTHER" id="PTHR21704">
    <property type="entry name" value="NIPPED-B-LIKE PROTEIN DELANGIN SCC2-RELATED"/>
    <property type="match status" value="1"/>
</dbReference>
<feature type="compositionally biased region" description="Gly residues" evidence="1">
    <location>
        <begin position="434"/>
        <end position="452"/>
    </location>
</feature>
<feature type="region of interest" description="Disordered" evidence="1">
    <location>
        <begin position="1405"/>
        <end position="1446"/>
    </location>
</feature>
<proteinExistence type="predicted"/>
<feature type="region of interest" description="Disordered" evidence="1">
    <location>
        <begin position="1625"/>
        <end position="1667"/>
    </location>
</feature>
<sequence>MSTGQGGGHLDQSFFRIATECAGVLKDFCRGQRAKAKKALQRLAQEHPNSFLPHRYLARLLYHESARVEADQQVSSGTLPSHRRLALLHSALLEAKQASELAPGSLSSAALRATLLVNLLVEESALKGGLAIPQEQPPHSDERVASDACSELTGPPAGHGLGDVAWFQLQPEARCEAIKREFREAIAHCVRTLECNAPLLVEPVISISDAHARTCDPCCLRVQDSIVEWVKQDNWQRIVAEKRSVLACMHQVLESCHTLLDSTHIPVDGIVRLLQHILRPHQQDLQLWASQLLLSKGSVDDLQHKFETQAAVTELLRMLRPGRPNEELAGSIGTPQPGLLQPPQGKAQLSPAVVQMYAPANAAQQQPQQQQQQQQQQLSASNNAGQAAAAPPDAIMGGRAVAGPASSQPLPPPPQQELAACLSAEQEWDDVRDGGGVPSAGAGTTGAGGGAGIRRVGGKGKNKVKGNDAARGARKERSRYERYMDVETFWRTTPPEQRRELLKVPMAALLKGVRREHGNDAVDELIEGLVLLREQGNRAACYWLCPVCEQKFHSSRDFLGHVEMVHEGLAVQDNKYVCCYKCQQDVVGMYYTSTRTPGYNLCFRCYSADAASVSTPEAFEKVFMRHSAGRPWSSHSDFMSTRGSFSSLSERSHRHHHQQQQQQALGTQKLHQPGGSTGVGGAGHVHSAACRHHPHCPHHSHGQSHGQQQYGLESSSTQPPLKLGEASDEWLAPFPAASLSAPLMVPDPRAGLQGTSGAATLPPPHAPGMRPHGKRSSGGSEVSSDSILGQSLHSRSLSEPANHGLQAGDQGQGAGGSGITVIDDGTDGGGTGSSTGTWRSWWPTRLMQGWAGKPQQQQQQLSGQQQQGPGQQQQQQLQTAGSGLSATSRENSCQGAAQPVFDHGGLPDAPRLGAKVRSSPNGAGDSDSAEDEDGAKPLLQAAGGTPARVGYVPGAAELTGIDGFGRMNGMVTELLTRLREIYLTDRDLGDTTLGYITQFVYRKLGVGAAADDLHLASCPPGPRTVLLEFLAQPSVVFQRPQALAVVLSLLPLVDLQIVAAYAVRQHENAVSGMEAAARDIVAGSDGDADGRPEEEEDDCDGAGAGGGGSGSEQEYQLGLAARREAARVAAAETAVASQLAAPIPRARRRLRYTSRRVPAASSAASQASTGIQSSSVSTQLTAPSSQPQHHFPSTRPTTPPLPPHAGGGFHIGGSHALTLRQVDDDVSAEEVSEEEMESTVDGVEYALATDADASPLRCLSTQHAVAANTMPRSQQHQLEQLRHAGGAGMHLMALPGTEVANDILGEDDRSVEGTLDEEGDEEVSEDIVGEADEELSEEDEEDGVSLVPDEEEEEDGPCVSLFNVAGDVELGFDRLITQMWGGGAENDEAASAVLDQQAAAANSVPASCAGNNNYARSRSQQQGNRGGRNHNQGRQQSPAARGLGMGNNAATVATGCTLTGVLGATGAVGLPDDLVLAEELVGPREDEPYLLVADWWLHHLRLDGGGPVPDELRVLRWVYGNVINVQAEEFCARQRELRAGRDRDASILDLYDEVAAVWRSLQAVTDKRSRLEALRRAARGHFAVVRRLEEAGGHASLEQATEFLDAVLSGYCQGQQGVVATAASSTSAGAGTGDGAPVGPPEQPGTPTTSEATVAPADAPATGSSAPADLATASAAAGGGNPTVATGAGGASSGPSGPLLYLCERAVEVVRRHPALAQEPSQRYAAALLERELSVLALVEVMVAAEAEDAARERGVAEESLKRHRAEHREAEAEYQRVQAEGPASHRKKDLLDKATKEAEHREQLRELAARLASLSDNIAADEANKTRYAEKQEEAERELAYVRDAIRQTSTRRASLLDVCATLEVPFAPPPQHQQRANLPQQRLNRAGGGLGAVQADHVSVDGSVATPSPSRAEGDVCSAALALGPPSGGGLGSAAADMEWRATRLECLMYRVLWVSEAVKMFQPQYNPRPTTHHYNLFIRATHWAKQLSEEYEESIRAYCCELERLRARLRDVAAVDLGYEIGAAALEVIRRRIEAAARAAREAASLTLLKELEEEEERRKAALTAAKDAKDSGGGAGGGSSKKAGANKKAAKASQDSRSRAQKEKERELARQAEEEARRRAEEEDKERVAAARRAREAALEAELERRRRELEELEAQREAEAIRAAQEASLREQQLREQCERDRREREQREKEQRGTEQREKAIATAGLQQTQAQVQQAQLQQHVAANAAASATTLRSGIAQTVSGMAVSGARKPGGAHLQQMVQPHQQMRRHATSSEHSPEKSSPPPPPPPPPPPQHQHQPKRNAPNGTRARVATTALPDRLLGGTPESLNELRVPVGMQLANGFQPGASSRGGLPTKAGAAANPASPPQSGTNGATNMGLTGGKARQLATAHVSPPASSSSSPAAPDSAAAAAVAAATAGIVNKATQIAVTTPGGARSSPAKQCPGGVPSTPPAGGNIARRHQQQHGQSSTQAMNPAGGPNGATLTMPLAAASSGPAWSTAAQATTHTVRVPLQLSHPQQPVPQTPAPQLDAQPGQASGLPGMIQGPLSPGSEFPPLSAAVAVATAGHRQAPAIAPAQPVAQPPQQTAPAPPPQQLKSFAASAPMQAHQLQAQVQAQTHAHSHVKMQAPNQAQAHAQGFAEAQARLMAFAQGPGAAPAAAMGVAQAPLQLHGELAMLHAEHLHVHYCQQQQLHQNMEHHYRQQLRPQQQSPSPSPQQQSQHQLLHQQHHHHQQSASAQQQQQTLPQQQAQSAPTPLQVLQSSPCRPPVDGVTVPDFNPFAENPVFKALAMDAKAPQPASPTSAAPLAAAATPGPTPQVQQQQAPAQAPQPLPPAQTHADALLAIQASQPGSTGPEADTHIQSIMSILDQDGQAPPVGSGQNLCVSQHGLGPGAKASPTGTSASTQSGATSQTPTASSSPQRVLMPAAPPPGPVTGLYGNPYGISSSGVGPPLLPPAVDGQPGAATGIGPMAVMSSSAAAVRMQTTVQPNGASRGLGGVGANGIAPAAMGTQADALATSIAGAQPGVLAGLPASAAFGSAIWRAGGEQLGPGSPLPVSMLGLGLGLSGIGSGPNTWSNMGSSNPPAGGGAANPRASAGAMTSPRQASKAGTVEWSASSVGVGPAAVSAVVAGAGRDGGLTLPDSVDTLVASLPTTLLPASLDAEPAPSPIPPPGVTAAAAASGLAPTAAPFYPASLRSKVGAVGGVGVGANSGIIQAPQQQLVGCAGGPGGIAMGPTLPGDSSAWMNGLVPIPGKQGAAAAAATVAAANGLVVQGQHVTQQHLSGPGGMAALPGVLGPGGMRYMGLYNGDGVNWSHGGIMPAAGGMVSAPGIPAAVRATSSTWAPFVPPAGGMAPSQQQFVQQAAQQQAQQQPQQMAGWPRGQRWRN</sequence>
<feature type="region of interest" description="Disordered" evidence="1">
    <location>
        <begin position="1766"/>
        <end position="1790"/>
    </location>
</feature>
<evidence type="ECO:0000259" key="2">
    <source>
        <dbReference type="PROSITE" id="PS00028"/>
    </source>
</evidence>
<evidence type="ECO:0000313" key="4">
    <source>
        <dbReference type="Proteomes" id="UP001165090"/>
    </source>
</evidence>
<feature type="region of interest" description="Disordered" evidence="1">
    <location>
        <begin position="2797"/>
        <end position="2840"/>
    </location>
</feature>
<dbReference type="PANTHER" id="PTHR21704:SF18">
    <property type="entry name" value="NIPPED-B-LIKE PROTEIN"/>
    <property type="match status" value="1"/>
</dbReference>
<feature type="compositionally biased region" description="Low complexity" evidence="1">
    <location>
        <begin position="2799"/>
        <end position="2831"/>
    </location>
</feature>
<dbReference type="PROSITE" id="PS00028">
    <property type="entry name" value="ZINC_FINGER_C2H2_1"/>
    <property type="match status" value="1"/>
</dbReference>
<feature type="compositionally biased region" description="Low complexity" evidence="1">
    <location>
        <begin position="3081"/>
        <end position="3103"/>
    </location>
</feature>
<feature type="compositionally biased region" description="Low complexity" evidence="1">
    <location>
        <begin position="360"/>
        <end position="392"/>
    </location>
</feature>
<evidence type="ECO:0000313" key="3">
    <source>
        <dbReference type="EMBL" id="GLI58741.1"/>
    </source>
</evidence>
<feature type="compositionally biased region" description="Acidic residues" evidence="1">
    <location>
        <begin position="1314"/>
        <end position="1356"/>
    </location>
</feature>
<protein>
    <recommendedName>
        <fullName evidence="2">C2H2-type domain-containing protein</fullName>
    </recommendedName>
</protein>
<feature type="compositionally biased region" description="Basic and acidic residues" evidence="1">
    <location>
        <begin position="2173"/>
        <end position="2206"/>
    </location>
</feature>